<dbReference type="InterPro" id="IPR012334">
    <property type="entry name" value="Pectin_lyas_fold"/>
</dbReference>
<dbReference type="HOGENOM" id="CLU_304591_0_0_12"/>
<sequence>MRLKPQGPSLPCLFLALISLLSLLLVSCPSEPPGAIEDTAGSDLLTFLPVSSDMEAFIRLYDQRVNDYLFAYVESYNRVVALSNSVFLADLSVTDRALLTSRLDAAIEETDALLDLCREMESYAKNTFEPALEAFRLTETYADYQKEAKTLQAKGEDTWHARRLIEMMLDPEYGTKYSLQDISRRTGVGMSKLFFLLHQTNDHIALNVDIVDEVEYGKEIKYIETVRDTANTVNSTLALVNPVTAIVKGGATATAASAIGWVAKAKTAVTVVENASAVMTFTGNVVNMAVDEKNIPPAFKTATTVNGYLSIVLGGKTGFTGSSSGEKAVAIIGAGNDITTTFFTVQEGGVKVSKTPILETTPSEINIASSESAKAILPSGDYNLPDVEFDSWAYPDFDWGDEQLWEDLYDEVSGLYSQVEAMSNAFDAFAEDWDPTVNTAQTKKEQVDSDSGLPDFLDDVTVVDDPVNDDFSVTLTASPNTGLVPFSVTFSAKPNNAFVPGSMEFIWDFDDGSDLTTASSSVTHEFTADDDYFEVGVRVEDIRGYWATATTRIDVTETLQDIIDYYGEKATIHVPSGTYVGTITIPIGTSLIGAGRESTIIDGRVYLNEDTHLEGFTIKTVASTNNSGIWNVTSNKDYSSMEEFYVEIKDCIIEDGYGLGFDFYPNEVPVTGFIQNNIFRNLESSSVDLDKFDGVFQDNLVTDNFSSVSIGYPMAGAIIKGNTISNTNGTGLSMYLLEGLVTENTISGNTLGVYAGELASESVFSLNTIQSNSEGGMQVQTVKGLVQDNLFSANTISATNSEDGAGLQVEYLEPSGSIQKNTFTGNAILHSSSDGGGLYIFHLKGSVLDNRITNNSNAGQFGYGGGVYISQLFPDGIFTGNTITANNSASIGGGLYIHALGESFAQNTISGNQAKTNGGGVYITTVAYSGFIPSPKVKDSNAISGNTLTNPFNASSKTDLVTPWPDDVLPANPEP</sequence>
<gene>
    <name evidence="2" type="ordered locus">SpiGrapes_3208</name>
</gene>
<proteinExistence type="predicted"/>
<dbReference type="KEGG" id="sgp:SpiGrapes_3208"/>
<dbReference type="PROSITE" id="PS50093">
    <property type="entry name" value="PKD"/>
    <property type="match status" value="1"/>
</dbReference>
<dbReference type="InterPro" id="IPR006626">
    <property type="entry name" value="PbH1"/>
</dbReference>
<dbReference type="EMBL" id="CP003155">
    <property type="protein sequence ID" value="AEV30953.1"/>
    <property type="molecule type" value="Genomic_DNA"/>
</dbReference>
<reference evidence="2 3" key="1">
    <citation type="submission" date="2011-11" db="EMBL/GenBank/DDBJ databases">
        <title>Complete sequence of Spirochaeta sp. grapes.</title>
        <authorList>
            <consortium name="US DOE Joint Genome Institute"/>
            <person name="Lucas S."/>
            <person name="Han J."/>
            <person name="Lapidus A."/>
            <person name="Cheng J.-F."/>
            <person name="Goodwin L."/>
            <person name="Pitluck S."/>
            <person name="Peters L."/>
            <person name="Ovchinnikova G."/>
            <person name="Munk A.C."/>
            <person name="Detter J.C."/>
            <person name="Han C."/>
            <person name="Tapia R."/>
            <person name="Land M."/>
            <person name="Hauser L."/>
            <person name="Kyrpides N."/>
            <person name="Ivanova N."/>
            <person name="Pagani I."/>
            <person name="Ritalahtilisa K."/>
            <person name="Loeffler F."/>
            <person name="Woyke T."/>
        </authorList>
    </citation>
    <scope>NUCLEOTIDE SEQUENCE [LARGE SCALE GENOMIC DNA]</scope>
    <source>
        <strain evidence="3">ATCC BAA-1885 / DSM 22778 / Grapes</strain>
    </source>
</reference>
<dbReference type="AlphaFoldDB" id="G8QQM3"/>
<dbReference type="InterPro" id="IPR035986">
    <property type="entry name" value="PKD_dom_sf"/>
</dbReference>
<accession>G8QQM3</accession>
<evidence type="ECO:0000313" key="2">
    <source>
        <dbReference type="EMBL" id="AEV30953.1"/>
    </source>
</evidence>
<dbReference type="Gene3D" id="2.60.40.10">
    <property type="entry name" value="Immunoglobulins"/>
    <property type="match status" value="1"/>
</dbReference>
<name>G8QQM3_SPHPG</name>
<dbReference type="SUPFAM" id="SSF49299">
    <property type="entry name" value="PKD domain"/>
    <property type="match status" value="1"/>
</dbReference>
<dbReference type="Proteomes" id="UP000005632">
    <property type="component" value="Chromosome"/>
</dbReference>
<keyword evidence="3" id="KW-1185">Reference proteome</keyword>
<dbReference type="InterPro" id="IPR013783">
    <property type="entry name" value="Ig-like_fold"/>
</dbReference>
<dbReference type="Gene3D" id="2.160.20.10">
    <property type="entry name" value="Single-stranded right-handed beta-helix, Pectin lyase-like"/>
    <property type="match status" value="1"/>
</dbReference>
<evidence type="ECO:0000259" key="1">
    <source>
        <dbReference type="PROSITE" id="PS50093"/>
    </source>
</evidence>
<dbReference type="InterPro" id="IPR000601">
    <property type="entry name" value="PKD_dom"/>
</dbReference>
<dbReference type="PROSITE" id="PS51257">
    <property type="entry name" value="PROKAR_LIPOPROTEIN"/>
    <property type="match status" value="1"/>
</dbReference>
<dbReference type="SMART" id="SM00710">
    <property type="entry name" value="PbH1"/>
    <property type="match status" value="9"/>
</dbReference>
<organism evidence="2 3">
    <name type="scientific">Sphaerochaeta pleomorpha (strain ATCC BAA-1885 / DSM 22778 / Grapes)</name>
    <dbReference type="NCBI Taxonomy" id="158190"/>
    <lineage>
        <taxon>Bacteria</taxon>
        <taxon>Pseudomonadati</taxon>
        <taxon>Spirochaetota</taxon>
        <taxon>Spirochaetia</taxon>
        <taxon>Spirochaetales</taxon>
        <taxon>Sphaerochaetaceae</taxon>
        <taxon>Sphaerochaeta</taxon>
    </lineage>
</organism>
<protein>
    <recommendedName>
        <fullName evidence="1">PKD domain-containing protein</fullName>
    </recommendedName>
</protein>
<dbReference type="SUPFAM" id="SSF51126">
    <property type="entry name" value="Pectin lyase-like"/>
    <property type="match status" value="2"/>
</dbReference>
<dbReference type="CDD" id="cd00146">
    <property type="entry name" value="PKD"/>
    <property type="match status" value="1"/>
</dbReference>
<dbReference type="RefSeq" id="WP_014271792.1">
    <property type="nucleotide sequence ID" value="NC_016633.1"/>
</dbReference>
<dbReference type="STRING" id="158190.SpiGrapes_3208"/>
<evidence type="ECO:0000313" key="3">
    <source>
        <dbReference type="Proteomes" id="UP000005632"/>
    </source>
</evidence>
<dbReference type="InterPro" id="IPR011050">
    <property type="entry name" value="Pectin_lyase_fold/virulence"/>
</dbReference>
<feature type="domain" description="PKD" evidence="1">
    <location>
        <begin position="471"/>
        <end position="532"/>
    </location>
</feature>